<keyword evidence="1" id="KW-0472">Membrane</keyword>
<comment type="caution">
    <text evidence="2">The sequence shown here is derived from an EMBL/GenBank/DDBJ whole genome shotgun (WGS) entry which is preliminary data.</text>
</comment>
<evidence type="ECO:0000256" key="1">
    <source>
        <dbReference type="SAM" id="Phobius"/>
    </source>
</evidence>
<dbReference type="PANTHER" id="PTHR40465">
    <property type="entry name" value="CHROMOSOME 1, WHOLE GENOME SHOTGUN SEQUENCE"/>
    <property type="match status" value="1"/>
</dbReference>
<evidence type="ECO:0000313" key="3">
    <source>
        <dbReference type="Proteomes" id="UP001221757"/>
    </source>
</evidence>
<organism evidence="2 3">
    <name type="scientific">Mycena rosella</name>
    <name type="common">Pink bonnet</name>
    <name type="synonym">Agaricus rosellus</name>
    <dbReference type="NCBI Taxonomy" id="1033263"/>
    <lineage>
        <taxon>Eukaryota</taxon>
        <taxon>Fungi</taxon>
        <taxon>Dikarya</taxon>
        <taxon>Basidiomycota</taxon>
        <taxon>Agaricomycotina</taxon>
        <taxon>Agaricomycetes</taxon>
        <taxon>Agaricomycetidae</taxon>
        <taxon>Agaricales</taxon>
        <taxon>Marasmiineae</taxon>
        <taxon>Mycenaceae</taxon>
        <taxon>Mycena</taxon>
    </lineage>
</organism>
<feature type="transmembrane region" description="Helical" evidence="1">
    <location>
        <begin position="90"/>
        <end position="112"/>
    </location>
</feature>
<dbReference type="EMBL" id="JARKIE010000411">
    <property type="protein sequence ID" value="KAJ7642913.1"/>
    <property type="molecule type" value="Genomic_DNA"/>
</dbReference>
<evidence type="ECO:0000313" key="2">
    <source>
        <dbReference type="EMBL" id="KAJ7642913.1"/>
    </source>
</evidence>
<reference evidence="2" key="1">
    <citation type="submission" date="2023-03" db="EMBL/GenBank/DDBJ databases">
        <title>Massive genome expansion in bonnet fungi (Mycena s.s.) driven by repeated elements and novel gene families across ecological guilds.</title>
        <authorList>
            <consortium name="Lawrence Berkeley National Laboratory"/>
            <person name="Harder C.B."/>
            <person name="Miyauchi S."/>
            <person name="Viragh M."/>
            <person name="Kuo A."/>
            <person name="Thoen E."/>
            <person name="Andreopoulos B."/>
            <person name="Lu D."/>
            <person name="Skrede I."/>
            <person name="Drula E."/>
            <person name="Henrissat B."/>
            <person name="Morin E."/>
            <person name="Kohler A."/>
            <person name="Barry K."/>
            <person name="LaButti K."/>
            <person name="Morin E."/>
            <person name="Salamov A."/>
            <person name="Lipzen A."/>
            <person name="Mereny Z."/>
            <person name="Hegedus B."/>
            <person name="Baldrian P."/>
            <person name="Stursova M."/>
            <person name="Weitz H."/>
            <person name="Taylor A."/>
            <person name="Grigoriev I.V."/>
            <person name="Nagy L.G."/>
            <person name="Martin F."/>
            <person name="Kauserud H."/>
        </authorList>
    </citation>
    <scope>NUCLEOTIDE SEQUENCE</scope>
    <source>
        <strain evidence="2">CBHHK067</strain>
    </source>
</reference>
<keyword evidence="3" id="KW-1185">Reference proteome</keyword>
<protein>
    <submittedName>
        <fullName evidence="2">Uncharacterized protein</fullName>
    </submittedName>
</protein>
<feature type="transmembrane region" description="Helical" evidence="1">
    <location>
        <begin position="12"/>
        <end position="37"/>
    </location>
</feature>
<keyword evidence="1" id="KW-1133">Transmembrane helix</keyword>
<name>A0AAD7FTW1_MYCRO</name>
<gene>
    <name evidence="2" type="ORF">B0H17DRAFT_1216281</name>
</gene>
<feature type="transmembrane region" description="Helical" evidence="1">
    <location>
        <begin position="119"/>
        <end position="144"/>
    </location>
</feature>
<keyword evidence="1" id="KW-0812">Transmembrane</keyword>
<feature type="transmembrane region" description="Helical" evidence="1">
    <location>
        <begin position="49"/>
        <end position="70"/>
    </location>
</feature>
<dbReference type="AlphaFoldDB" id="A0AAD7FTW1"/>
<feature type="transmembrane region" description="Helical" evidence="1">
    <location>
        <begin position="156"/>
        <end position="178"/>
    </location>
</feature>
<dbReference type="PANTHER" id="PTHR40465:SF1">
    <property type="entry name" value="DUF6534 DOMAIN-CONTAINING PROTEIN"/>
    <property type="match status" value="1"/>
</dbReference>
<dbReference type="Proteomes" id="UP001221757">
    <property type="component" value="Unassembled WGS sequence"/>
</dbReference>
<accession>A0AAD7FTW1</accession>
<proteinExistence type="predicted"/>
<sequence>MSLGEFDPNSTVGALEIGVLVSYVLFGFTTLQTYIYFTRFPDDRGRLKYLVTFVWCCELAHVICVGHALYTMTITYYGHPERLARAPDSLTATIVFSGLLAPCVQSFFAYRIYRLSDSWYIPCFCWGLSLIRLVGAAVVSVVGLKMVTFADFEAQWGWLIITVWAVGVADDLVVAGTLDY</sequence>